<reference evidence="2 3" key="1">
    <citation type="journal article" date="2015" name="Genome Announc.">
        <title>Expanding the biotechnology potential of lactobacilli through comparative genomics of 213 strains and associated genera.</title>
        <authorList>
            <person name="Sun Z."/>
            <person name="Harris H.M."/>
            <person name="McCann A."/>
            <person name="Guo C."/>
            <person name="Argimon S."/>
            <person name="Zhang W."/>
            <person name="Yang X."/>
            <person name="Jeffery I.B."/>
            <person name="Cooney J.C."/>
            <person name="Kagawa T.F."/>
            <person name="Liu W."/>
            <person name="Song Y."/>
            <person name="Salvetti E."/>
            <person name="Wrobel A."/>
            <person name="Rasinkangas P."/>
            <person name="Parkhill J."/>
            <person name="Rea M.C."/>
            <person name="O'Sullivan O."/>
            <person name="Ritari J."/>
            <person name="Douillard F.P."/>
            <person name="Paul Ross R."/>
            <person name="Yang R."/>
            <person name="Briner A.E."/>
            <person name="Felis G.E."/>
            <person name="de Vos W.M."/>
            <person name="Barrangou R."/>
            <person name="Klaenhammer T.R."/>
            <person name="Caufield P.W."/>
            <person name="Cui Y."/>
            <person name="Zhang H."/>
            <person name="O'Toole P.W."/>
        </authorList>
    </citation>
    <scope>NUCLEOTIDE SEQUENCE [LARGE SCALE GENOMIC DNA]</scope>
    <source>
        <strain evidence="2 3">DSM 15833</strain>
    </source>
</reference>
<proteinExistence type="predicted"/>
<protein>
    <recommendedName>
        <fullName evidence="1">ATPase domain-containing protein</fullName>
    </recommendedName>
</protein>
<dbReference type="OrthoDB" id="1550566at2"/>
<evidence type="ECO:0000259" key="1">
    <source>
        <dbReference type="Pfam" id="PF01637"/>
    </source>
</evidence>
<evidence type="ECO:0000313" key="2">
    <source>
        <dbReference type="EMBL" id="KRL76240.1"/>
    </source>
</evidence>
<dbReference type="InterPro" id="IPR027417">
    <property type="entry name" value="P-loop_NTPase"/>
</dbReference>
<dbReference type="Proteomes" id="UP000051048">
    <property type="component" value="Unassembled WGS sequence"/>
</dbReference>
<name>A0A0R1T4E2_9LACO</name>
<sequence length="359" mass="41144">MIMLTENPFNPTFGDIPELFLQAETSPHEITTLIEQSKFARSFFITGVRGSGKTVYMTKVASLLSTEQNFVHIDLLNNENIIENFSSKLYYASNSKFDQIFPTIESLSVAGLSFKFSDNQSDNPELLIEELLNVLKSQGKKVLITIDEVDDSKAIQRFSQLFAALKRKQLPVFCLMTGLPELVLNVQNNKKLTFLLRSEKIFMSPLDNLAMVQTYQKVFACSVKLASQMAQLTAGYSYAFQLLGYLCFENNPQLEETNFATVKELFQLTLFENAYQKIFEGLSDLDRQYLIAIQGQRKLEEVCRIMNKDKVFVSQYRRRALERRLIRPTGHGTVDYTLPLFSEYINAIQDPDSLFYLGY</sequence>
<feature type="domain" description="ATPase" evidence="1">
    <location>
        <begin position="40"/>
        <end position="159"/>
    </location>
</feature>
<dbReference type="Gene3D" id="3.40.50.300">
    <property type="entry name" value="P-loop containing nucleotide triphosphate hydrolases"/>
    <property type="match status" value="1"/>
</dbReference>
<dbReference type="EMBL" id="AZFH01000202">
    <property type="protein sequence ID" value="KRL76240.1"/>
    <property type="molecule type" value="Genomic_DNA"/>
</dbReference>
<dbReference type="SUPFAM" id="SSF52540">
    <property type="entry name" value="P-loop containing nucleoside triphosphate hydrolases"/>
    <property type="match status" value="1"/>
</dbReference>
<dbReference type="PATRIC" id="fig|1423740.3.peg.2118"/>
<comment type="caution">
    <text evidence="2">The sequence shown here is derived from an EMBL/GenBank/DDBJ whole genome shotgun (WGS) entry which is preliminary data.</text>
</comment>
<dbReference type="GO" id="GO:0005524">
    <property type="term" value="F:ATP binding"/>
    <property type="evidence" value="ECO:0007669"/>
    <property type="project" value="InterPro"/>
</dbReference>
<gene>
    <name evidence="2" type="ORF">FC36_GL001953</name>
</gene>
<dbReference type="AlphaFoldDB" id="A0A0R1T4E2"/>
<evidence type="ECO:0000313" key="3">
    <source>
        <dbReference type="Proteomes" id="UP000051048"/>
    </source>
</evidence>
<organism evidence="2 3">
    <name type="scientific">Ligilactobacillus equi DSM 15833 = JCM 10991</name>
    <dbReference type="NCBI Taxonomy" id="1423740"/>
    <lineage>
        <taxon>Bacteria</taxon>
        <taxon>Bacillati</taxon>
        <taxon>Bacillota</taxon>
        <taxon>Bacilli</taxon>
        <taxon>Lactobacillales</taxon>
        <taxon>Lactobacillaceae</taxon>
        <taxon>Ligilactobacillus</taxon>
    </lineage>
</organism>
<dbReference type="STRING" id="1423740.FC36_GL001953"/>
<accession>A0A0R1T4E2</accession>
<dbReference type="InterPro" id="IPR011579">
    <property type="entry name" value="ATPase_dom"/>
</dbReference>
<dbReference type="Pfam" id="PF01637">
    <property type="entry name" value="ATPase_2"/>
    <property type="match status" value="1"/>
</dbReference>